<dbReference type="Proteomes" id="UP000198929">
    <property type="component" value="Unassembled WGS sequence"/>
</dbReference>
<evidence type="ECO:0000313" key="1">
    <source>
        <dbReference type="EMBL" id="SER79524.1"/>
    </source>
</evidence>
<proteinExistence type="predicted"/>
<accession>A0A1H9S3J8</accession>
<gene>
    <name evidence="1" type="ORF">SAMN05661109_01039</name>
</gene>
<keyword evidence="2" id="KW-1185">Reference proteome</keyword>
<reference evidence="2" key="1">
    <citation type="submission" date="2016-10" db="EMBL/GenBank/DDBJ databases">
        <authorList>
            <person name="Varghese N."/>
            <person name="Submissions S."/>
        </authorList>
    </citation>
    <scope>NUCLEOTIDE SEQUENCE [LARGE SCALE GENOMIC DNA]</scope>
    <source>
        <strain evidence="2">DSM 20524</strain>
    </source>
</reference>
<organism evidence="1 2">
    <name type="scientific">Corynebacterium cystitidis DSM 20524</name>
    <dbReference type="NCBI Taxonomy" id="1121357"/>
    <lineage>
        <taxon>Bacteria</taxon>
        <taxon>Bacillati</taxon>
        <taxon>Actinomycetota</taxon>
        <taxon>Actinomycetes</taxon>
        <taxon>Mycobacteriales</taxon>
        <taxon>Corynebacteriaceae</taxon>
        <taxon>Corynebacterium</taxon>
    </lineage>
</organism>
<dbReference type="STRING" id="1121357.SAMN05661109_01039"/>
<dbReference type="AlphaFoldDB" id="A0A1H9S3J8"/>
<name>A0A1H9S3J8_9CORY</name>
<sequence length="326" mass="35812">MGPTGRPLTLGIGWESVKDDTVNWDEVRERLDSTGANQITVGVGRSDFIGFPAAGQEDYWAAGVNEDEDLVQDVVDTLTRGSDREVTLTIDVMAPTIVETNPDYVGAFADGSASEDFPSATALYRGSVGDRIESMCEAVDERYNPDAIALTELIGDTFFSPADEELFAEMTDEDEFPRHENGSVNTADDTVNDWQSQIITSVIDRCQSASGNQVVMDTRVNWEAPGENRFDSGHRYDDILATGADLTLWVYTSLSDEEPETAGAVAEGLQERFDDSELERITLSLGLWGDLTPDQLETALEQTQDFQTSVTPLSLMTDEHWAVLKL</sequence>
<evidence type="ECO:0000313" key="2">
    <source>
        <dbReference type="Proteomes" id="UP000198929"/>
    </source>
</evidence>
<dbReference type="EMBL" id="FOGQ01000003">
    <property type="protein sequence ID" value="SER79524.1"/>
    <property type="molecule type" value="Genomic_DNA"/>
</dbReference>
<protein>
    <submittedName>
        <fullName evidence="1">Uncharacterized protein</fullName>
    </submittedName>
</protein>